<evidence type="ECO:0000313" key="2">
    <source>
        <dbReference type="Proteomes" id="UP000035996"/>
    </source>
</evidence>
<organism evidence="1 2">
    <name type="scientific">Guptibacillus hwajinpoensis</name>
    <dbReference type="NCBI Taxonomy" id="208199"/>
    <lineage>
        <taxon>Bacteria</taxon>
        <taxon>Bacillati</taxon>
        <taxon>Bacillota</taxon>
        <taxon>Bacilli</taxon>
        <taxon>Bacillales</taxon>
        <taxon>Guptibacillaceae</taxon>
        <taxon>Guptibacillus</taxon>
    </lineage>
</organism>
<dbReference type="EMBL" id="LELK01000004">
    <property type="protein sequence ID" value="KMM36979.1"/>
    <property type="molecule type" value="Genomic_DNA"/>
</dbReference>
<proteinExistence type="predicted"/>
<dbReference type="AlphaFoldDB" id="A0A0J6CY61"/>
<keyword evidence="2" id="KW-1185">Reference proteome</keyword>
<protein>
    <submittedName>
        <fullName evidence="1">Uncharacterized protein</fullName>
    </submittedName>
</protein>
<comment type="caution">
    <text evidence="1">The sequence shown here is derived from an EMBL/GenBank/DDBJ whole genome shotgun (WGS) entry which is preliminary data.</text>
</comment>
<gene>
    <name evidence="1" type="ORF">AB986_13840</name>
</gene>
<name>A0A0J6CY61_9BACL</name>
<dbReference type="Proteomes" id="UP000035996">
    <property type="component" value="Unassembled WGS sequence"/>
</dbReference>
<accession>A0A0J6CY61</accession>
<evidence type="ECO:0000313" key="1">
    <source>
        <dbReference type="EMBL" id="KMM36979.1"/>
    </source>
</evidence>
<reference evidence="1" key="1">
    <citation type="submission" date="2015-06" db="EMBL/GenBank/DDBJ databases">
        <authorList>
            <person name="Liu B."/>
            <person name="Wang J."/>
            <person name="Zhu Y."/>
            <person name="Liu G."/>
            <person name="Chen Q."/>
            <person name="Zheng C."/>
            <person name="Che J."/>
            <person name="Ge C."/>
            <person name="Shi H."/>
            <person name="Pan Z."/>
            <person name="Liu X."/>
        </authorList>
    </citation>
    <scope>NUCLEOTIDE SEQUENCE [LARGE SCALE GENOMIC DNA]</scope>
    <source>
        <strain evidence="1">DSM 16346</strain>
    </source>
</reference>
<sequence>MFLQKIVQNQQSFRKALFVGVVSIRMINFRSKMLAFRRAGGETPRRYCGVSPVPLVPQESSILPLQLAKFGLLFNNCFEVTIF</sequence>